<sequence length="252" mass="28713">MARKYPQKDVKLLFMLSAGMCAFPGCTTRCVAKETDFDEPAVLGLIAHIEAHSNDGPRPNLKLTEKERDSYKNWVLLCGVHHDLIDAQSNTYTVEQIRQWKKDLEAKVDLQLREAMIQVTFTELEQVTEAIVGNDFKPTNTNDYKVIPPKEKMEKNNLGDITHQFLLMGMVQFAAVSTYVERINQIIPSFADKLSSGFKNEYLKLKNENLNGDDLFLALINFACPKRVDLKRHAAGIAVLTYLFHICEVFEK</sequence>
<evidence type="ECO:0000313" key="1">
    <source>
        <dbReference type="EMBL" id="QQZ09618.1"/>
    </source>
</evidence>
<gene>
    <name evidence="1" type="ORF">I5776_01105</name>
</gene>
<dbReference type="Proteomes" id="UP000595691">
    <property type="component" value="Chromosome"/>
</dbReference>
<name>A0ABX7E1M5_9BACI</name>
<evidence type="ECO:0000313" key="2">
    <source>
        <dbReference type="Proteomes" id="UP000595691"/>
    </source>
</evidence>
<accession>A0ABX7E1M5</accession>
<reference evidence="1 2" key="1">
    <citation type="submission" date="2020-11" db="EMBL/GenBank/DDBJ databases">
        <title>Taxonomic evaluation of the Bacillus sporothermodurans group of bacteria based on whole genome sequences.</title>
        <authorList>
            <person name="Fiedler G."/>
            <person name="Herbstmann A.-D."/>
            <person name="Doll E."/>
            <person name="Wenning M."/>
            <person name="Brinks E."/>
            <person name="Kabisch J."/>
            <person name="Breitenwieser F."/>
            <person name="Lappann M."/>
            <person name="Boehnlein C."/>
            <person name="Franz C."/>
        </authorList>
    </citation>
    <scope>NUCLEOTIDE SEQUENCE [LARGE SCALE GENOMIC DNA]</scope>
    <source>
        <strain evidence="1 2">JCM 19841</strain>
    </source>
</reference>
<protein>
    <recommendedName>
        <fullName evidence="3">HNH endonuclease</fullName>
    </recommendedName>
</protein>
<dbReference type="RefSeq" id="WP_202778604.1">
    <property type="nucleotide sequence ID" value="NZ_CP065425.1"/>
</dbReference>
<organism evidence="1 2">
    <name type="scientific">Heyndrickxia vini</name>
    <dbReference type="NCBI Taxonomy" id="1476025"/>
    <lineage>
        <taxon>Bacteria</taxon>
        <taxon>Bacillati</taxon>
        <taxon>Bacillota</taxon>
        <taxon>Bacilli</taxon>
        <taxon>Bacillales</taxon>
        <taxon>Bacillaceae</taxon>
        <taxon>Heyndrickxia</taxon>
    </lineage>
</organism>
<proteinExistence type="predicted"/>
<evidence type="ECO:0008006" key="3">
    <source>
        <dbReference type="Google" id="ProtNLM"/>
    </source>
</evidence>
<dbReference type="EMBL" id="CP065425">
    <property type="protein sequence ID" value="QQZ09618.1"/>
    <property type="molecule type" value="Genomic_DNA"/>
</dbReference>
<keyword evidence="2" id="KW-1185">Reference proteome</keyword>